<comment type="similarity">
    <text evidence="2 11">Belongs to the folylpolyglutamate synthase family.</text>
</comment>
<dbReference type="InterPro" id="IPR036615">
    <property type="entry name" value="Mur_ligase_C_dom_sf"/>
</dbReference>
<dbReference type="RefSeq" id="WP_057786684.1">
    <property type="nucleotide sequence ID" value="NZ_JQCD01000018.1"/>
</dbReference>
<evidence type="ECO:0000259" key="13">
    <source>
        <dbReference type="Pfam" id="PF08245"/>
    </source>
</evidence>
<dbReference type="Proteomes" id="UP000051673">
    <property type="component" value="Unassembled WGS sequence"/>
</dbReference>
<dbReference type="SUPFAM" id="SSF53244">
    <property type="entry name" value="MurD-like peptide ligases, peptide-binding domain"/>
    <property type="match status" value="1"/>
</dbReference>
<dbReference type="PATRIC" id="fig|1620.3.peg.1630"/>
<evidence type="ECO:0000256" key="11">
    <source>
        <dbReference type="PIRNR" id="PIRNR001563"/>
    </source>
</evidence>
<dbReference type="InterPro" id="IPR013221">
    <property type="entry name" value="Mur_ligase_cen"/>
</dbReference>
<proteinExistence type="inferred from homology"/>
<comment type="catalytic activity">
    <reaction evidence="10">
        <text>(6S)-5,6,7,8-tetrahydrofolyl-(gamma-L-Glu)(n) + L-glutamate + ATP = (6S)-5,6,7,8-tetrahydrofolyl-(gamma-L-Glu)(n+1) + ADP + phosphate + H(+)</text>
        <dbReference type="Rhea" id="RHEA:10580"/>
        <dbReference type="Rhea" id="RHEA-COMP:14738"/>
        <dbReference type="Rhea" id="RHEA-COMP:14740"/>
        <dbReference type="ChEBI" id="CHEBI:15378"/>
        <dbReference type="ChEBI" id="CHEBI:29985"/>
        <dbReference type="ChEBI" id="CHEBI:30616"/>
        <dbReference type="ChEBI" id="CHEBI:43474"/>
        <dbReference type="ChEBI" id="CHEBI:141005"/>
        <dbReference type="ChEBI" id="CHEBI:456216"/>
        <dbReference type="EC" id="6.3.2.17"/>
    </reaction>
</comment>
<evidence type="ECO:0000256" key="4">
    <source>
        <dbReference type="ARBA" id="ARBA00022598"/>
    </source>
</evidence>
<evidence type="ECO:0000256" key="9">
    <source>
        <dbReference type="ARBA" id="ARBA00030592"/>
    </source>
</evidence>
<comment type="caution">
    <text evidence="14">The sequence shown here is derived from an EMBL/GenBank/DDBJ whole genome shotgun (WGS) entry which is preliminary data.</text>
</comment>
<dbReference type="GO" id="GO:0008841">
    <property type="term" value="F:dihydrofolate synthase activity"/>
    <property type="evidence" value="ECO:0007669"/>
    <property type="project" value="TreeGrafter"/>
</dbReference>
<dbReference type="InterPro" id="IPR036565">
    <property type="entry name" value="Mur-like_cat_sf"/>
</dbReference>
<evidence type="ECO:0000256" key="10">
    <source>
        <dbReference type="ARBA" id="ARBA00047493"/>
    </source>
</evidence>
<keyword evidence="4 11" id="KW-0436">Ligase</keyword>
<dbReference type="InterPro" id="IPR004101">
    <property type="entry name" value="Mur_ligase_C"/>
</dbReference>
<feature type="domain" description="Mur ligase C-terminal" evidence="12">
    <location>
        <begin position="305"/>
        <end position="424"/>
    </location>
</feature>
<dbReference type="PIRSF" id="PIRSF001563">
    <property type="entry name" value="Folylpolyglu_synth"/>
    <property type="match status" value="1"/>
</dbReference>
<dbReference type="STRING" id="1620.IV67_GL001595"/>
<dbReference type="EC" id="6.3.2.17" evidence="3"/>
<dbReference type="SUPFAM" id="SSF53623">
    <property type="entry name" value="MurD-like peptide ligases, catalytic domain"/>
    <property type="match status" value="1"/>
</dbReference>
<dbReference type="PROSITE" id="PS01011">
    <property type="entry name" value="FOLYLPOLYGLU_SYNT_1"/>
    <property type="match status" value="1"/>
</dbReference>
<evidence type="ECO:0000256" key="3">
    <source>
        <dbReference type="ARBA" id="ARBA00013025"/>
    </source>
</evidence>
<evidence type="ECO:0000313" key="14">
    <source>
        <dbReference type="EMBL" id="KRN77537.1"/>
    </source>
</evidence>
<evidence type="ECO:0000256" key="2">
    <source>
        <dbReference type="ARBA" id="ARBA00008276"/>
    </source>
</evidence>
<keyword evidence="7 11" id="KW-0067">ATP-binding</keyword>
<reference evidence="14 15" key="1">
    <citation type="journal article" date="2015" name="Genome Announc.">
        <title>Expanding the biotechnology potential of lactobacilli through comparative genomics of 213 strains and associated genera.</title>
        <authorList>
            <person name="Sun Z."/>
            <person name="Harris H.M."/>
            <person name="McCann A."/>
            <person name="Guo C."/>
            <person name="Argimon S."/>
            <person name="Zhang W."/>
            <person name="Yang X."/>
            <person name="Jeffery I.B."/>
            <person name="Cooney J.C."/>
            <person name="Kagawa T.F."/>
            <person name="Liu W."/>
            <person name="Song Y."/>
            <person name="Salvetti E."/>
            <person name="Wrobel A."/>
            <person name="Rasinkangas P."/>
            <person name="Parkhill J."/>
            <person name="Rea M.C."/>
            <person name="O'Sullivan O."/>
            <person name="Ritari J."/>
            <person name="Douillard F.P."/>
            <person name="Paul Ross R."/>
            <person name="Yang R."/>
            <person name="Briner A.E."/>
            <person name="Felis G.E."/>
            <person name="de Vos W.M."/>
            <person name="Barrangou R."/>
            <person name="Klaenhammer T.R."/>
            <person name="Caufield P.W."/>
            <person name="Cui Y."/>
            <person name="Zhang H."/>
            <person name="O'Toole P.W."/>
        </authorList>
    </citation>
    <scope>NUCLEOTIDE SEQUENCE [LARGE SCALE GENOMIC DNA]</scope>
    <source>
        <strain evidence="14 15">DSM 20014</strain>
    </source>
</reference>
<dbReference type="GO" id="GO:0046872">
    <property type="term" value="F:metal ion binding"/>
    <property type="evidence" value="ECO:0007669"/>
    <property type="project" value="UniProtKB-KW"/>
</dbReference>
<dbReference type="PANTHER" id="PTHR11136:SF0">
    <property type="entry name" value="DIHYDROFOLATE SYNTHETASE-RELATED"/>
    <property type="match status" value="1"/>
</dbReference>
<evidence type="ECO:0000256" key="6">
    <source>
        <dbReference type="ARBA" id="ARBA00022741"/>
    </source>
</evidence>
<evidence type="ECO:0000256" key="1">
    <source>
        <dbReference type="ARBA" id="ARBA00001946"/>
    </source>
</evidence>
<dbReference type="NCBIfam" id="TIGR01499">
    <property type="entry name" value="folC"/>
    <property type="match status" value="1"/>
</dbReference>
<accession>A0A0R2JK02</accession>
<dbReference type="AlphaFoldDB" id="A0A0R2JK02"/>
<evidence type="ECO:0000313" key="15">
    <source>
        <dbReference type="Proteomes" id="UP000051673"/>
    </source>
</evidence>
<evidence type="ECO:0000259" key="12">
    <source>
        <dbReference type="Pfam" id="PF02875"/>
    </source>
</evidence>
<dbReference type="GO" id="GO:0004326">
    <property type="term" value="F:tetrahydrofolylpolyglutamate synthase activity"/>
    <property type="evidence" value="ECO:0007669"/>
    <property type="project" value="UniProtKB-EC"/>
</dbReference>
<dbReference type="OrthoDB" id="9809356at2"/>
<dbReference type="PANTHER" id="PTHR11136">
    <property type="entry name" value="FOLYLPOLYGLUTAMATE SYNTHASE-RELATED"/>
    <property type="match status" value="1"/>
</dbReference>
<organism evidence="14 15">
    <name type="scientific">Weissella minor</name>
    <dbReference type="NCBI Taxonomy" id="1620"/>
    <lineage>
        <taxon>Bacteria</taxon>
        <taxon>Bacillati</taxon>
        <taxon>Bacillota</taxon>
        <taxon>Bacilli</taxon>
        <taxon>Lactobacillales</taxon>
        <taxon>Lactobacillaceae</taxon>
        <taxon>Weissella</taxon>
    </lineage>
</organism>
<keyword evidence="6 11" id="KW-0547">Nucleotide-binding</keyword>
<evidence type="ECO:0000256" key="7">
    <source>
        <dbReference type="ARBA" id="ARBA00022840"/>
    </source>
</evidence>
<feature type="domain" description="Mur ligase central" evidence="13">
    <location>
        <begin position="48"/>
        <end position="275"/>
    </location>
</feature>
<sequence>MVKLKTVDDAIAYIHGRHKWLKTASFSRIERLLAELGHPELENQYIHVTGTNGKGSTSKMMAQILRTAGLRVGTFTSPFIERFNERIQDNAGMISDQALLEAVQTVAPITERLDQELPEGGPTEFETLTAVMFVYFQRQAQDVVILEVGIGGTWDTTEVIPDKLAAVITGVGLDHMKVLGDTIAQIAEAKAGIIQANRPVIIGPLSADADNVIRTRAQQLSAPVLAYGRDFQRVGSTQQQQFGERFDFSGLADITDIQLALTGEYQQVNASVALETVLAVAPQLGIEITDDIVRQALAQVTWPARFEKISDAPLTIIDGAHNLQGIQALQTTLTERFSQAPMHIMVGILNDKNFEAMLKMLSGIPNANVCVVHFEAPHQRQDIDEHVVARLQKEMGISYAYDWQKQYAELKASEPDTPVIFTGSLYFVSEVRAAIKRIN</sequence>
<name>A0A0R2JK02_9LACO</name>
<dbReference type="InterPro" id="IPR018109">
    <property type="entry name" value="Folylpolyglutamate_synth_CS"/>
</dbReference>
<gene>
    <name evidence="14" type="ORF">IV67_GL001595</name>
</gene>
<comment type="cofactor">
    <cofactor evidence="1">
        <name>Mg(2+)</name>
        <dbReference type="ChEBI" id="CHEBI:18420"/>
    </cofactor>
</comment>
<dbReference type="EMBL" id="JQCD01000018">
    <property type="protein sequence ID" value="KRN77537.1"/>
    <property type="molecule type" value="Genomic_DNA"/>
</dbReference>
<dbReference type="InterPro" id="IPR001645">
    <property type="entry name" value="Folylpolyglutamate_synth"/>
</dbReference>
<keyword evidence="5" id="KW-0479">Metal-binding</keyword>
<dbReference type="PROSITE" id="PS01012">
    <property type="entry name" value="FOLYLPOLYGLU_SYNT_2"/>
    <property type="match status" value="1"/>
</dbReference>
<dbReference type="FunFam" id="3.40.1190.10:FF:000011">
    <property type="entry name" value="Folylpolyglutamate synthase/dihydrofolate synthase"/>
    <property type="match status" value="1"/>
</dbReference>
<dbReference type="Gene3D" id="3.40.1190.10">
    <property type="entry name" value="Mur-like, catalytic domain"/>
    <property type="match status" value="1"/>
</dbReference>
<keyword evidence="8" id="KW-0460">Magnesium</keyword>
<evidence type="ECO:0000256" key="5">
    <source>
        <dbReference type="ARBA" id="ARBA00022723"/>
    </source>
</evidence>
<dbReference type="GO" id="GO:0005737">
    <property type="term" value="C:cytoplasm"/>
    <property type="evidence" value="ECO:0007669"/>
    <property type="project" value="TreeGrafter"/>
</dbReference>
<keyword evidence="15" id="KW-1185">Reference proteome</keyword>
<dbReference type="Gene3D" id="3.90.190.20">
    <property type="entry name" value="Mur ligase, C-terminal domain"/>
    <property type="match status" value="1"/>
</dbReference>
<protein>
    <recommendedName>
        <fullName evidence="3">tetrahydrofolate synthase</fullName>
        <ecNumber evidence="3">6.3.2.17</ecNumber>
    </recommendedName>
    <alternativeName>
        <fullName evidence="9">Tetrahydrofolylpolyglutamate synthase</fullName>
    </alternativeName>
</protein>
<dbReference type="Pfam" id="PF02875">
    <property type="entry name" value="Mur_ligase_C"/>
    <property type="match status" value="1"/>
</dbReference>
<dbReference type="Pfam" id="PF08245">
    <property type="entry name" value="Mur_ligase_M"/>
    <property type="match status" value="1"/>
</dbReference>
<evidence type="ECO:0000256" key="8">
    <source>
        <dbReference type="ARBA" id="ARBA00022842"/>
    </source>
</evidence>
<dbReference type="GO" id="GO:0005524">
    <property type="term" value="F:ATP binding"/>
    <property type="evidence" value="ECO:0007669"/>
    <property type="project" value="UniProtKB-KW"/>
</dbReference>